<dbReference type="NCBIfam" id="NF041026">
    <property type="entry name" value="antiphage_dGTPase"/>
    <property type="match status" value="1"/>
</dbReference>
<dbReference type="InterPro" id="IPR026875">
    <property type="entry name" value="PHydrolase_assoc_dom"/>
</dbReference>
<reference evidence="5" key="1">
    <citation type="submission" date="2021-03" db="EMBL/GenBank/DDBJ databases">
        <title>novel species isolated from a fishpond in China.</title>
        <authorList>
            <person name="Lu H."/>
            <person name="Cai Z."/>
        </authorList>
    </citation>
    <scope>NUCLEOTIDE SEQUENCE</scope>
    <source>
        <strain evidence="5">JCM 30855</strain>
    </source>
</reference>
<dbReference type="NCBIfam" id="NF003701">
    <property type="entry name" value="PRK05318.1"/>
    <property type="match status" value="1"/>
</dbReference>
<dbReference type="GO" id="GO:0006203">
    <property type="term" value="P:dGTP catabolic process"/>
    <property type="evidence" value="ECO:0007669"/>
    <property type="project" value="TreeGrafter"/>
</dbReference>
<keyword evidence="6" id="KW-1185">Reference proteome</keyword>
<dbReference type="Pfam" id="PF01966">
    <property type="entry name" value="HD"/>
    <property type="match status" value="1"/>
</dbReference>
<dbReference type="GO" id="GO:0008832">
    <property type="term" value="F:dGTPase activity"/>
    <property type="evidence" value="ECO:0007669"/>
    <property type="project" value="TreeGrafter"/>
</dbReference>
<dbReference type="EMBL" id="JAFKCV010000002">
    <property type="protein sequence ID" value="MBN7824512.1"/>
    <property type="molecule type" value="Genomic_DNA"/>
</dbReference>
<evidence type="ECO:0000256" key="3">
    <source>
        <dbReference type="SAM" id="MobiDB-lite"/>
    </source>
</evidence>
<dbReference type="HAMAP" id="MF_01212">
    <property type="entry name" value="dGTPase_type2"/>
    <property type="match status" value="1"/>
</dbReference>
<comment type="similarity">
    <text evidence="2">Belongs to the dGTPase family. Type 2 subfamily.</text>
</comment>
<dbReference type="InterPro" id="IPR023023">
    <property type="entry name" value="dNTPase_2"/>
</dbReference>
<protein>
    <recommendedName>
        <fullName evidence="2">Deoxyguanosinetriphosphate triphosphohydrolase-like protein</fullName>
    </recommendedName>
</protein>
<keyword evidence="1 2" id="KW-0378">Hydrolase</keyword>
<dbReference type="Proteomes" id="UP000664654">
    <property type="component" value="Unassembled WGS sequence"/>
</dbReference>
<dbReference type="InterPro" id="IPR006674">
    <property type="entry name" value="HD_domain"/>
</dbReference>
<organism evidence="5 6">
    <name type="scientific">Bowmanella dokdonensis</name>
    <dbReference type="NCBI Taxonomy" id="751969"/>
    <lineage>
        <taxon>Bacteria</taxon>
        <taxon>Pseudomonadati</taxon>
        <taxon>Pseudomonadota</taxon>
        <taxon>Gammaproteobacteria</taxon>
        <taxon>Alteromonadales</taxon>
        <taxon>Alteromonadaceae</taxon>
        <taxon>Bowmanella</taxon>
    </lineage>
</organism>
<dbReference type="Pfam" id="PF13286">
    <property type="entry name" value="HD_assoc"/>
    <property type="match status" value="1"/>
</dbReference>
<sequence length="436" mass="49370">MAESPWLQRRQPQPERQGDHRSAFQRDKARILHSAAFRRLQAKTQVLGVGMNDFHRTRLTHSLEASQIGQGIAAQLRQKYPDLTEKLHLSDHLIEALCLGHDIGHPPFGHGGEVALNYMMREEGGFEGNGQTFRIVTKLEPYTPDDGMNLCRRTLLGLVKYPNLLSNLTLASPRSNNLRDWIPAKGLFDDDAGLLDWLLAPLQKTDRDLFMSFQPYDDHVAKTRYKSFDASIMELADDIAYSIHDLEDAIVTGIVSKEAFVEEVTLPIQRLDITWLSKQIQPLSDKLFQGEHYARKDAIGALVNGFITAIEIRTTAVAFKEPLLARNAALPDDYQAALDEFKGFVFRRVIQKSEVQMLEYKGQQLVVALFEAFSSDPQKLLPENTRLRWLAAEKQGKGMRVISDYISGMTDEFASRLYSQLFLPRTGSGLTYNSPY</sequence>
<evidence type="ECO:0000259" key="4">
    <source>
        <dbReference type="PROSITE" id="PS51831"/>
    </source>
</evidence>
<dbReference type="Gene3D" id="1.10.3210.10">
    <property type="entry name" value="Hypothetical protein af1432"/>
    <property type="match status" value="1"/>
</dbReference>
<feature type="domain" description="HD" evidence="4">
    <location>
        <begin position="58"/>
        <end position="242"/>
    </location>
</feature>
<evidence type="ECO:0000256" key="2">
    <source>
        <dbReference type="HAMAP-Rule" id="MF_01212"/>
    </source>
</evidence>
<dbReference type="SMART" id="SM00471">
    <property type="entry name" value="HDc"/>
    <property type="match status" value="1"/>
</dbReference>
<dbReference type="RefSeq" id="WP_206572617.1">
    <property type="nucleotide sequence ID" value="NZ_JAFKCV010000002.1"/>
</dbReference>
<evidence type="ECO:0000313" key="6">
    <source>
        <dbReference type="Proteomes" id="UP000664654"/>
    </source>
</evidence>
<dbReference type="InterPro" id="IPR003607">
    <property type="entry name" value="HD/PDEase_dom"/>
</dbReference>
<dbReference type="NCBIfam" id="TIGR01353">
    <property type="entry name" value="dGTP_triPase"/>
    <property type="match status" value="1"/>
</dbReference>
<dbReference type="PANTHER" id="PTHR11373">
    <property type="entry name" value="DEOXYNUCLEOSIDE TRIPHOSPHATE TRIPHOSPHOHYDROLASE"/>
    <property type="match status" value="1"/>
</dbReference>
<dbReference type="PANTHER" id="PTHR11373:SF40">
    <property type="entry name" value="DEOXYGUANOSINETRIPHOSPHATE TRIPHOSPHOHYDROLASE-LIKE PROTEIN 2"/>
    <property type="match status" value="1"/>
</dbReference>
<feature type="compositionally biased region" description="Basic and acidic residues" evidence="3">
    <location>
        <begin position="12"/>
        <end position="23"/>
    </location>
</feature>
<name>A0A939DKV7_9ALTE</name>
<feature type="region of interest" description="Disordered" evidence="3">
    <location>
        <begin position="1"/>
        <end position="23"/>
    </location>
</feature>
<evidence type="ECO:0000313" key="5">
    <source>
        <dbReference type="EMBL" id="MBN7824512.1"/>
    </source>
</evidence>
<comment type="caution">
    <text evidence="5">The sequence shown here is derived from an EMBL/GenBank/DDBJ whole genome shotgun (WGS) entry which is preliminary data.</text>
</comment>
<dbReference type="InterPro" id="IPR006261">
    <property type="entry name" value="dGTPase"/>
</dbReference>
<dbReference type="PROSITE" id="PS51831">
    <property type="entry name" value="HD"/>
    <property type="match status" value="1"/>
</dbReference>
<evidence type="ECO:0000256" key="1">
    <source>
        <dbReference type="ARBA" id="ARBA00022801"/>
    </source>
</evidence>
<dbReference type="SUPFAM" id="SSF109604">
    <property type="entry name" value="HD-domain/PDEase-like"/>
    <property type="match status" value="1"/>
</dbReference>
<accession>A0A939DKV7</accession>
<dbReference type="AlphaFoldDB" id="A0A939DKV7"/>
<dbReference type="CDD" id="cd00077">
    <property type="entry name" value="HDc"/>
    <property type="match status" value="1"/>
</dbReference>
<proteinExistence type="inferred from homology"/>
<dbReference type="InterPro" id="IPR050135">
    <property type="entry name" value="dGTPase-like"/>
</dbReference>
<gene>
    <name evidence="5" type="ORF">J0A66_04655</name>
</gene>